<evidence type="ECO:0000313" key="4">
    <source>
        <dbReference type="EMBL" id="GAA0253985.1"/>
    </source>
</evidence>
<keyword evidence="5" id="KW-1185">Reference proteome</keyword>
<evidence type="ECO:0000256" key="2">
    <source>
        <dbReference type="ARBA" id="ARBA00022801"/>
    </source>
</evidence>
<dbReference type="PROSITE" id="PS51257">
    <property type="entry name" value="PROKAR_LIPOPROTEIN"/>
    <property type="match status" value="1"/>
</dbReference>
<dbReference type="InterPro" id="IPR033379">
    <property type="entry name" value="Acid_Pase_AS"/>
</dbReference>
<dbReference type="CDD" id="cd07061">
    <property type="entry name" value="HP_HAP_like"/>
    <property type="match status" value="1"/>
</dbReference>
<comment type="similarity">
    <text evidence="1">Belongs to the histidine acid phosphatase family.</text>
</comment>
<dbReference type="Gene3D" id="3.40.50.1240">
    <property type="entry name" value="Phosphoglycerate mutase-like"/>
    <property type="match status" value="2"/>
</dbReference>
<keyword evidence="2" id="KW-0378">Hydrolase</keyword>
<evidence type="ECO:0000313" key="5">
    <source>
        <dbReference type="Proteomes" id="UP001500657"/>
    </source>
</evidence>
<dbReference type="SUPFAM" id="SSF53254">
    <property type="entry name" value="Phosphoglycerate mutase-like"/>
    <property type="match status" value="1"/>
</dbReference>
<proteinExistence type="inferred from homology"/>
<protein>
    <submittedName>
        <fullName evidence="4">Histidine-type phosphatase</fullName>
    </submittedName>
</protein>
<dbReference type="EMBL" id="BAAAFO010000003">
    <property type="protein sequence ID" value="GAA0253985.1"/>
    <property type="molecule type" value="Genomic_DNA"/>
</dbReference>
<dbReference type="Pfam" id="PF00328">
    <property type="entry name" value="His_Phos_2"/>
    <property type="match status" value="1"/>
</dbReference>
<dbReference type="Proteomes" id="UP001500657">
    <property type="component" value="Unassembled WGS sequence"/>
</dbReference>
<evidence type="ECO:0000256" key="1">
    <source>
        <dbReference type="ARBA" id="ARBA00005375"/>
    </source>
</evidence>
<sequence length="434" mass="46430">MLKTHPVLPALLAGAFVLAAGACTRPHETAPAASAHASSAPNVAPTVAPSGLRLERVVMLMRHGVRPPTKPQVTPPGTNDQPWPKWTTDFGELTAHGYDAVRLLGKWDRANWAARGLLPATGCPPVADVDVAASSKSRTQATARALLEGLAPGCHIDVSFPADKHDDVLFHPLETGAMAIDADEAMRAVEAVMPPGGMAAEVKANAPLFDLLNHALGCTPGAACDISTMPAGLVRNENDRPDVGDPFGIASTASQTFLLEYLEGMPMKDVAWGRLDREQIATLLEFHPIKYRYEGRVPYVADRAASPLAARMLAAVEHGPKLTLLVGHDTNIADLGGMLDLHWQVPGYPRDDPPPAGAIGFEVLADAAGEQFVRAFYRSQTMDQVRELQKLDEGNPPSYEYLSIPGCDQRCPIADFERIVGARLIEPLRAPAAK</sequence>
<organism evidence="4 5">
    <name type="scientific">Rhodanobacter caeni</name>
    <dbReference type="NCBI Taxonomy" id="657654"/>
    <lineage>
        <taxon>Bacteria</taxon>
        <taxon>Pseudomonadati</taxon>
        <taxon>Pseudomonadota</taxon>
        <taxon>Gammaproteobacteria</taxon>
        <taxon>Lysobacterales</taxon>
        <taxon>Rhodanobacteraceae</taxon>
        <taxon>Rhodanobacter</taxon>
    </lineage>
</organism>
<dbReference type="PROSITE" id="PS00616">
    <property type="entry name" value="HIS_ACID_PHOSPHAT_1"/>
    <property type="match status" value="1"/>
</dbReference>
<evidence type="ECO:0000256" key="3">
    <source>
        <dbReference type="SAM" id="SignalP"/>
    </source>
</evidence>
<dbReference type="PANTHER" id="PTHR11567">
    <property type="entry name" value="ACID PHOSPHATASE-RELATED"/>
    <property type="match status" value="1"/>
</dbReference>
<dbReference type="InterPro" id="IPR050645">
    <property type="entry name" value="Histidine_acid_phosphatase"/>
</dbReference>
<comment type="caution">
    <text evidence="4">The sequence shown here is derived from an EMBL/GenBank/DDBJ whole genome shotgun (WGS) entry which is preliminary data.</text>
</comment>
<feature type="signal peptide" evidence="3">
    <location>
        <begin position="1"/>
        <end position="19"/>
    </location>
</feature>
<dbReference type="RefSeq" id="WP_343882540.1">
    <property type="nucleotide sequence ID" value="NZ_BAAAFO010000003.1"/>
</dbReference>
<reference evidence="5" key="1">
    <citation type="journal article" date="2019" name="Int. J. Syst. Evol. Microbiol.">
        <title>The Global Catalogue of Microorganisms (GCM) 10K type strain sequencing project: providing services to taxonomists for standard genome sequencing and annotation.</title>
        <authorList>
            <consortium name="The Broad Institute Genomics Platform"/>
            <consortium name="The Broad Institute Genome Sequencing Center for Infectious Disease"/>
            <person name="Wu L."/>
            <person name="Ma J."/>
        </authorList>
    </citation>
    <scope>NUCLEOTIDE SEQUENCE [LARGE SCALE GENOMIC DNA]</scope>
    <source>
        <strain evidence="5">JCM 16242</strain>
    </source>
</reference>
<feature type="chain" id="PRO_5046257159" evidence="3">
    <location>
        <begin position="20"/>
        <end position="434"/>
    </location>
</feature>
<keyword evidence="3" id="KW-0732">Signal</keyword>
<accession>A0ABP3E9Q0</accession>
<dbReference type="PANTHER" id="PTHR11567:SF110">
    <property type="entry name" value="2-PHOSPHOXYLOSE PHOSPHATASE 1"/>
    <property type="match status" value="1"/>
</dbReference>
<gene>
    <name evidence="4" type="ORF">GCM10009126_18980</name>
</gene>
<name>A0ABP3E9Q0_9GAMM</name>
<dbReference type="InterPro" id="IPR000560">
    <property type="entry name" value="His_Pase_clade-2"/>
</dbReference>
<dbReference type="InterPro" id="IPR029033">
    <property type="entry name" value="His_PPase_superfam"/>
</dbReference>